<dbReference type="NCBIfam" id="TIGR00681">
    <property type="entry name" value="kdpC"/>
    <property type="match status" value="1"/>
</dbReference>
<evidence type="ECO:0000256" key="6">
    <source>
        <dbReference type="ARBA" id="ARBA00022840"/>
    </source>
</evidence>
<evidence type="ECO:0000313" key="13">
    <source>
        <dbReference type="Proteomes" id="UP000295172"/>
    </source>
</evidence>
<proteinExistence type="inferred from homology"/>
<keyword evidence="8 11" id="KW-1133">Transmembrane helix</keyword>
<evidence type="ECO:0000313" key="12">
    <source>
        <dbReference type="EMBL" id="TDD28731.1"/>
    </source>
</evidence>
<comment type="function">
    <text evidence="11">Part of the high-affinity ATP-driven potassium transport (or Kdp) system, which catalyzes the hydrolysis of ATP coupled with the electrogenic transport of potassium into the cytoplasm. This subunit acts as a catalytic chaperone that increases the ATP-binding affinity of the ATP-hydrolyzing subunit KdpB by the formation of a transient KdpB/KdpC/ATP ternary complex.</text>
</comment>
<accession>A0A4R4XD90</accession>
<evidence type="ECO:0000256" key="7">
    <source>
        <dbReference type="ARBA" id="ARBA00022958"/>
    </source>
</evidence>
<keyword evidence="6 11" id="KW-0067">ATP-binding</keyword>
<keyword evidence="9 11" id="KW-0406">Ion transport</keyword>
<keyword evidence="5 11" id="KW-0547">Nucleotide-binding</keyword>
<dbReference type="NCBIfam" id="NF001454">
    <property type="entry name" value="PRK00315.1"/>
    <property type="match status" value="1"/>
</dbReference>
<reference evidence="12 13" key="1">
    <citation type="submission" date="2019-02" db="EMBL/GenBank/DDBJ databases">
        <title>Draft genome sequences of novel Actinobacteria.</title>
        <authorList>
            <person name="Sahin N."/>
            <person name="Ay H."/>
            <person name="Saygin H."/>
        </authorList>
    </citation>
    <scope>NUCLEOTIDE SEQUENCE [LARGE SCALE GENOMIC DNA]</scope>
    <source>
        <strain evidence="12 13">16K104</strain>
    </source>
</reference>
<evidence type="ECO:0000256" key="2">
    <source>
        <dbReference type="ARBA" id="ARBA00022475"/>
    </source>
</evidence>
<dbReference type="PIRSF" id="PIRSF001296">
    <property type="entry name" value="K_ATPase_KdpC"/>
    <property type="match status" value="1"/>
</dbReference>
<sequence>MASSLRQAGVAVRALVLFTVVLGVAYPLAMTGVAQVLFHDQANGSIVRVHGQEVASSLIGQQYGERWFQTRPSAADYDGMGSAASQYGPNNPELVRLIDERRRAVAELEGVSPDRVPPDAVTASGSGLDPHISPAYAALQVNRVARARGLPVAEVRKLVQENTEGRTFGFLGEPRVNVVSLNAALAAL</sequence>
<keyword evidence="2 11" id="KW-1003">Cell membrane</keyword>
<dbReference type="OrthoDB" id="9788285at2"/>
<name>A0A4R4XD90_9ACTN</name>
<organism evidence="12 13">
    <name type="scientific">Kribbella turkmenica</name>
    <dbReference type="NCBI Taxonomy" id="2530375"/>
    <lineage>
        <taxon>Bacteria</taxon>
        <taxon>Bacillati</taxon>
        <taxon>Actinomycetota</taxon>
        <taxon>Actinomycetes</taxon>
        <taxon>Propionibacteriales</taxon>
        <taxon>Kribbellaceae</taxon>
        <taxon>Kribbella</taxon>
    </lineage>
</organism>
<dbReference type="GO" id="GO:0005524">
    <property type="term" value="F:ATP binding"/>
    <property type="evidence" value="ECO:0007669"/>
    <property type="project" value="UniProtKB-UniRule"/>
</dbReference>
<dbReference type="HAMAP" id="MF_00276">
    <property type="entry name" value="KdpC"/>
    <property type="match status" value="1"/>
</dbReference>
<dbReference type="GO" id="GO:0005886">
    <property type="term" value="C:plasma membrane"/>
    <property type="evidence" value="ECO:0007669"/>
    <property type="project" value="UniProtKB-SubCell"/>
</dbReference>
<dbReference type="Pfam" id="PF02669">
    <property type="entry name" value="KdpC"/>
    <property type="match status" value="1"/>
</dbReference>
<evidence type="ECO:0000256" key="3">
    <source>
        <dbReference type="ARBA" id="ARBA00022538"/>
    </source>
</evidence>
<evidence type="ECO:0000256" key="4">
    <source>
        <dbReference type="ARBA" id="ARBA00022692"/>
    </source>
</evidence>
<comment type="subcellular location">
    <subcellularLocation>
        <location evidence="11">Cell membrane</location>
        <topology evidence="11">Single-pass membrane protein</topology>
    </subcellularLocation>
</comment>
<evidence type="ECO:0000256" key="5">
    <source>
        <dbReference type="ARBA" id="ARBA00022741"/>
    </source>
</evidence>
<dbReference type="PANTHER" id="PTHR30042">
    <property type="entry name" value="POTASSIUM-TRANSPORTING ATPASE C CHAIN"/>
    <property type="match status" value="1"/>
</dbReference>
<dbReference type="Proteomes" id="UP000295172">
    <property type="component" value="Unassembled WGS sequence"/>
</dbReference>
<protein>
    <recommendedName>
        <fullName evidence="11">Potassium-transporting ATPase KdpC subunit</fullName>
    </recommendedName>
    <alternativeName>
        <fullName evidence="11">ATP phosphohydrolase [potassium-transporting] C chain</fullName>
    </alternativeName>
    <alternativeName>
        <fullName evidence="11">Potassium-binding and translocating subunit C</fullName>
    </alternativeName>
    <alternativeName>
        <fullName evidence="11">Potassium-translocating ATPase C chain</fullName>
    </alternativeName>
</protein>
<keyword evidence="1 11" id="KW-0813">Transport</keyword>
<evidence type="ECO:0000256" key="11">
    <source>
        <dbReference type="HAMAP-Rule" id="MF_00276"/>
    </source>
</evidence>
<dbReference type="PANTHER" id="PTHR30042:SF2">
    <property type="entry name" value="POTASSIUM-TRANSPORTING ATPASE KDPC SUBUNIT"/>
    <property type="match status" value="1"/>
</dbReference>
<dbReference type="EMBL" id="SMKR01000018">
    <property type="protein sequence ID" value="TDD28731.1"/>
    <property type="molecule type" value="Genomic_DNA"/>
</dbReference>
<evidence type="ECO:0000256" key="10">
    <source>
        <dbReference type="ARBA" id="ARBA00023136"/>
    </source>
</evidence>
<keyword evidence="7 11" id="KW-0630">Potassium</keyword>
<comment type="similarity">
    <text evidence="11">Belongs to the KdpC family.</text>
</comment>
<gene>
    <name evidence="11 12" type="primary">kdpC</name>
    <name evidence="12" type="ORF">E1218_06355</name>
</gene>
<keyword evidence="10 11" id="KW-0472">Membrane</keyword>
<dbReference type="GO" id="GO:0008556">
    <property type="term" value="F:P-type potassium transmembrane transporter activity"/>
    <property type="evidence" value="ECO:0007669"/>
    <property type="project" value="InterPro"/>
</dbReference>
<evidence type="ECO:0000256" key="8">
    <source>
        <dbReference type="ARBA" id="ARBA00022989"/>
    </source>
</evidence>
<evidence type="ECO:0000256" key="1">
    <source>
        <dbReference type="ARBA" id="ARBA00022448"/>
    </source>
</evidence>
<keyword evidence="13" id="KW-1185">Reference proteome</keyword>
<dbReference type="AlphaFoldDB" id="A0A4R4XD90"/>
<comment type="caution">
    <text evidence="12">The sequence shown here is derived from an EMBL/GenBank/DDBJ whole genome shotgun (WGS) entry which is preliminary data.</text>
</comment>
<evidence type="ECO:0000256" key="9">
    <source>
        <dbReference type="ARBA" id="ARBA00023065"/>
    </source>
</evidence>
<dbReference type="InterPro" id="IPR003820">
    <property type="entry name" value="KdpC"/>
</dbReference>
<keyword evidence="4 11" id="KW-0812">Transmembrane</keyword>
<comment type="subunit">
    <text evidence="11">The system is composed of three essential subunits: KdpA, KdpB and KdpC.</text>
</comment>
<keyword evidence="3 11" id="KW-0633">Potassium transport</keyword>